<evidence type="ECO:0000256" key="4">
    <source>
        <dbReference type="ARBA" id="ARBA00022840"/>
    </source>
</evidence>
<organism evidence="6 7">
    <name type="scientific">Buddleja alternifolia</name>
    <dbReference type="NCBI Taxonomy" id="168488"/>
    <lineage>
        <taxon>Eukaryota</taxon>
        <taxon>Viridiplantae</taxon>
        <taxon>Streptophyta</taxon>
        <taxon>Embryophyta</taxon>
        <taxon>Tracheophyta</taxon>
        <taxon>Spermatophyta</taxon>
        <taxon>Magnoliopsida</taxon>
        <taxon>eudicotyledons</taxon>
        <taxon>Gunneridae</taxon>
        <taxon>Pentapetalae</taxon>
        <taxon>asterids</taxon>
        <taxon>lamiids</taxon>
        <taxon>Lamiales</taxon>
        <taxon>Scrophulariaceae</taxon>
        <taxon>Buddlejeae</taxon>
        <taxon>Buddleja</taxon>
    </lineage>
</organism>
<feature type="region of interest" description="Disordered" evidence="5">
    <location>
        <begin position="328"/>
        <end position="354"/>
    </location>
</feature>
<feature type="compositionally biased region" description="Basic and acidic residues" evidence="5">
    <location>
        <begin position="343"/>
        <end position="354"/>
    </location>
</feature>
<keyword evidence="1" id="KW-0547">Nucleotide-binding</keyword>
<dbReference type="GO" id="GO:0005524">
    <property type="term" value="F:ATP binding"/>
    <property type="evidence" value="ECO:0007669"/>
    <property type="project" value="UniProtKB-KW"/>
</dbReference>
<evidence type="ECO:0000256" key="1">
    <source>
        <dbReference type="ARBA" id="ARBA00022741"/>
    </source>
</evidence>
<dbReference type="GO" id="GO:0000400">
    <property type="term" value="F:four-way junction DNA binding"/>
    <property type="evidence" value="ECO:0007669"/>
    <property type="project" value="TreeGrafter"/>
</dbReference>
<evidence type="ECO:0000256" key="3">
    <source>
        <dbReference type="ARBA" id="ARBA00022806"/>
    </source>
</evidence>
<feature type="compositionally biased region" description="Polar residues" evidence="5">
    <location>
        <begin position="605"/>
        <end position="614"/>
    </location>
</feature>
<feature type="region of interest" description="Disordered" evidence="5">
    <location>
        <begin position="280"/>
        <end position="304"/>
    </location>
</feature>
<keyword evidence="7" id="KW-1185">Reference proteome</keyword>
<keyword evidence="2" id="KW-0378">Hydrolase</keyword>
<reference evidence="6" key="1">
    <citation type="submission" date="2019-10" db="EMBL/GenBank/DDBJ databases">
        <authorList>
            <person name="Zhang R."/>
            <person name="Pan Y."/>
            <person name="Wang J."/>
            <person name="Ma R."/>
            <person name="Yu S."/>
        </authorList>
    </citation>
    <scope>NUCLEOTIDE SEQUENCE</scope>
    <source>
        <strain evidence="6">LA-IB0</strain>
        <tissue evidence="6">Leaf</tissue>
    </source>
</reference>
<dbReference type="AlphaFoldDB" id="A0AAV6X5M5"/>
<name>A0AAV6X5M5_9LAMI</name>
<dbReference type="PANTHER" id="PTHR14025">
    <property type="entry name" value="FANCONI ANEMIA GROUP M FANCM FAMILY MEMBER"/>
    <property type="match status" value="1"/>
</dbReference>
<evidence type="ECO:0000256" key="2">
    <source>
        <dbReference type="ARBA" id="ARBA00022801"/>
    </source>
</evidence>
<dbReference type="GO" id="GO:0036297">
    <property type="term" value="P:interstrand cross-link repair"/>
    <property type="evidence" value="ECO:0007669"/>
    <property type="project" value="TreeGrafter"/>
</dbReference>
<dbReference type="EMBL" id="WHWC01000008">
    <property type="protein sequence ID" value="KAG8378446.1"/>
    <property type="molecule type" value="Genomic_DNA"/>
</dbReference>
<feature type="compositionally biased region" description="Acidic residues" evidence="5">
    <location>
        <begin position="538"/>
        <end position="553"/>
    </location>
</feature>
<dbReference type="GO" id="GO:0009378">
    <property type="term" value="F:four-way junction helicase activity"/>
    <property type="evidence" value="ECO:0007669"/>
    <property type="project" value="TreeGrafter"/>
</dbReference>
<accession>A0AAV6X5M5</accession>
<gene>
    <name evidence="6" type="ORF">BUALT_Bualt08G0138100</name>
</gene>
<dbReference type="PANTHER" id="PTHR14025:SF20">
    <property type="entry name" value="FANCONI ANEMIA GROUP M PROTEIN"/>
    <property type="match status" value="1"/>
</dbReference>
<evidence type="ECO:0000256" key="5">
    <source>
        <dbReference type="SAM" id="MobiDB-lite"/>
    </source>
</evidence>
<keyword evidence="4" id="KW-0067">ATP-binding</keyword>
<protein>
    <submittedName>
        <fullName evidence="6">Uncharacterized protein</fullName>
    </submittedName>
</protein>
<dbReference type="GO" id="GO:0045003">
    <property type="term" value="P:double-strand break repair via synthesis-dependent strand annealing"/>
    <property type="evidence" value="ECO:0007669"/>
    <property type="project" value="TreeGrafter"/>
</dbReference>
<comment type="caution">
    <text evidence="6">The sequence shown here is derived from an EMBL/GenBank/DDBJ whole genome shotgun (WGS) entry which is preliminary data.</text>
</comment>
<dbReference type="GO" id="GO:0043138">
    <property type="term" value="F:3'-5' DNA helicase activity"/>
    <property type="evidence" value="ECO:0007669"/>
    <property type="project" value="TreeGrafter"/>
</dbReference>
<sequence length="769" mass="85470">MKDDLLVLACEGSELKGYTRKQANSKNIKKHMTNGGMNSFNFHSSPRMVPHVFRPEVQFLEMSIEEFVPRGKKVKDDNTVTLPVYKTKLTNAETNLLAKYFAPTGEIAWRPSLIAFPHFQAFPSPVNKVVHSSRTGILIDTMQYLQGLTFSTDSETLSAEDEEVSDPCLRVEVVEHHEEIIEDSERPDDPAEDKLKTEALQIEVEEIGRTKDMYIKNSHKQKPCRHTFLFGSEFVSVDDFGNVLVLSLPQLPLEFSSKCVNDSGMAYVFHSMDNFENHEDTVKAKGNPSSQSRSREVENLIESSRCNPDVQEGKLFSGAEKIIQSPISSGKSKEMDICGQGHNGDESSDDSRDCDLSPRLTNFIKSGIVPESPVNNSGTRNGDRGDFMGGPAFVSFQNLQTEFSINTWQHDEKTLEDNAIQTPVLNLDNNAPGACKSPVPVAKETQTPLVKLSNTSSSKDWLLDSGVKAETVEQQCKFRRLRKHGDLNWKLPPESKIQAGPSRKLRTSRVTDNHTANKLVKGEKKRAKDVAVFIEEEAEVSSEDMASDDEENEQVSSSYEDSFIDDGVNPASASTQAGTRTDMMAIYRRSLLSQSPFQRLPDFATNVSPDSVVQSSRMDESGSSSGAKHDQTPQIGLESTARNSQLAPDMIPSEMVESKLESRKRKLSFYQAQSVPMVNLENEFSLLCENAGENSSIQVERPKENIDVVYDDNDDDQFYEGIDLDAVEEEAAKLLRYKSEGSTQKVATVSEPIGQNPLILGSPTFDLGV</sequence>
<feature type="region of interest" description="Disordered" evidence="5">
    <location>
        <begin position="538"/>
        <end position="577"/>
    </location>
</feature>
<dbReference type="GO" id="GO:0016787">
    <property type="term" value="F:hydrolase activity"/>
    <property type="evidence" value="ECO:0007669"/>
    <property type="project" value="UniProtKB-KW"/>
</dbReference>
<keyword evidence="3" id="KW-0347">Helicase</keyword>
<evidence type="ECO:0000313" key="6">
    <source>
        <dbReference type="EMBL" id="KAG8378446.1"/>
    </source>
</evidence>
<evidence type="ECO:0000313" key="7">
    <source>
        <dbReference type="Proteomes" id="UP000826271"/>
    </source>
</evidence>
<proteinExistence type="predicted"/>
<feature type="region of interest" description="Disordered" evidence="5">
    <location>
        <begin position="600"/>
        <end position="636"/>
    </location>
</feature>
<dbReference type="Proteomes" id="UP000826271">
    <property type="component" value="Unassembled WGS sequence"/>
</dbReference>